<proteinExistence type="inferred from homology"/>
<feature type="domain" description="ABC transmembrane type-1" evidence="6">
    <location>
        <begin position="71"/>
        <end position="281"/>
    </location>
</feature>
<dbReference type="AlphaFoldDB" id="A0A840UUH3"/>
<organism evidence="7 8">
    <name type="scientific">Desulfoprunum benzoelyticum</name>
    <dbReference type="NCBI Taxonomy" id="1506996"/>
    <lineage>
        <taxon>Bacteria</taxon>
        <taxon>Pseudomonadati</taxon>
        <taxon>Thermodesulfobacteriota</taxon>
        <taxon>Desulfobulbia</taxon>
        <taxon>Desulfobulbales</taxon>
        <taxon>Desulfobulbaceae</taxon>
        <taxon>Desulfoprunum</taxon>
    </lineage>
</organism>
<gene>
    <name evidence="7" type="ORF">HNQ81_000754</name>
</gene>
<dbReference type="RefSeq" id="WP_337833417.1">
    <property type="nucleotide sequence ID" value="NZ_JACHEO010000002.1"/>
</dbReference>
<sequence length="296" mass="31747">MGEVRRLQEAGVLVFSWLCGVLLLGAVIAVIGYLFVHGWRSISLSLIFGATPPLDALLMKRHVFNGLFPAVVGTLSLIVLSVCWAIPIGMASGIYLAEYAGAGTKAFLNLFFDILAGLPSIVVGLFGFSAAIFLNRLFPGSIHPCLLISSIALAFLVLPYIIRTTQMALEGLPLSARLTALSLGASKLQNITHVLLPQSLSGIVSGVILAIGRCAEDTAVIMLTGVVASAGVPRSLFSHYEALPFYIYYISSQYTDREELATGYGAAIILLCICMVLFLTAFVIKRQVSYHALYRA</sequence>
<dbReference type="CDD" id="cd06261">
    <property type="entry name" value="TM_PBP2"/>
    <property type="match status" value="1"/>
</dbReference>
<reference evidence="7 8" key="1">
    <citation type="submission" date="2020-08" db="EMBL/GenBank/DDBJ databases">
        <title>Genomic Encyclopedia of Type Strains, Phase IV (KMG-IV): sequencing the most valuable type-strain genomes for metagenomic binning, comparative biology and taxonomic classification.</title>
        <authorList>
            <person name="Goeker M."/>
        </authorList>
    </citation>
    <scope>NUCLEOTIDE SEQUENCE [LARGE SCALE GENOMIC DNA]</scope>
    <source>
        <strain evidence="7 8">DSM 28570</strain>
    </source>
</reference>
<dbReference type="PANTHER" id="PTHR43470">
    <property type="entry name" value="PHOSPHATE TRANSPORT SYSTEM PERMEASE PROTEIN PSTA-RELATED"/>
    <property type="match status" value="1"/>
</dbReference>
<keyword evidence="4 5" id="KW-0472">Membrane</keyword>
<comment type="similarity">
    <text evidence="5">Belongs to the binding-protein-dependent transport system permease family.</text>
</comment>
<evidence type="ECO:0000313" key="7">
    <source>
        <dbReference type="EMBL" id="MBB5347044.1"/>
    </source>
</evidence>
<dbReference type="Proteomes" id="UP000539642">
    <property type="component" value="Unassembled WGS sequence"/>
</dbReference>
<dbReference type="InterPro" id="IPR000515">
    <property type="entry name" value="MetI-like"/>
</dbReference>
<dbReference type="GO" id="GO:0005886">
    <property type="term" value="C:plasma membrane"/>
    <property type="evidence" value="ECO:0007669"/>
    <property type="project" value="UniProtKB-SubCell"/>
</dbReference>
<protein>
    <submittedName>
        <fullName evidence="7">Phosphate transport system permease protein</fullName>
    </submittedName>
</protein>
<evidence type="ECO:0000313" key="8">
    <source>
        <dbReference type="Proteomes" id="UP000539642"/>
    </source>
</evidence>
<dbReference type="PROSITE" id="PS50928">
    <property type="entry name" value="ABC_TM1"/>
    <property type="match status" value="1"/>
</dbReference>
<evidence type="ECO:0000256" key="5">
    <source>
        <dbReference type="RuleBase" id="RU363032"/>
    </source>
</evidence>
<keyword evidence="3 5" id="KW-1133">Transmembrane helix</keyword>
<evidence type="ECO:0000256" key="1">
    <source>
        <dbReference type="ARBA" id="ARBA00004651"/>
    </source>
</evidence>
<evidence type="ECO:0000256" key="2">
    <source>
        <dbReference type="ARBA" id="ARBA00022692"/>
    </source>
</evidence>
<keyword evidence="2 5" id="KW-0812">Transmembrane</keyword>
<evidence type="ECO:0000259" key="6">
    <source>
        <dbReference type="PROSITE" id="PS50928"/>
    </source>
</evidence>
<keyword evidence="5" id="KW-0813">Transport</keyword>
<dbReference type="Pfam" id="PF00528">
    <property type="entry name" value="BPD_transp_1"/>
    <property type="match status" value="1"/>
</dbReference>
<feature type="transmembrane region" description="Helical" evidence="5">
    <location>
        <begin position="66"/>
        <end position="90"/>
    </location>
</feature>
<comment type="caution">
    <text evidence="7">The sequence shown here is derived from an EMBL/GenBank/DDBJ whole genome shotgun (WGS) entry which is preliminary data.</text>
</comment>
<feature type="transmembrane region" description="Helical" evidence="5">
    <location>
        <begin position="260"/>
        <end position="284"/>
    </location>
</feature>
<dbReference type="EMBL" id="JACHEO010000002">
    <property type="protein sequence ID" value="MBB5347044.1"/>
    <property type="molecule type" value="Genomic_DNA"/>
</dbReference>
<dbReference type="GO" id="GO:0055085">
    <property type="term" value="P:transmembrane transport"/>
    <property type="evidence" value="ECO:0007669"/>
    <property type="project" value="InterPro"/>
</dbReference>
<dbReference type="SUPFAM" id="SSF161098">
    <property type="entry name" value="MetI-like"/>
    <property type="match status" value="1"/>
</dbReference>
<dbReference type="Gene3D" id="1.10.3720.10">
    <property type="entry name" value="MetI-like"/>
    <property type="match status" value="1"/>
</dbReference>
<evidence type="ECO:0000256" key="4">
    <source>
        <dbReference type="ARBA" id="ARBA00023136"/>
    </source>
</evidence>
<name>A0A840UUH3_9BACT</name>
<feature type="transmembrane region" description="Helical" evidence="5">
    <location>
        <begin position="12"/>
        <end position="36"/>
    </location>
</feature>
<feature type="transmembrane region" description="Helical" evidence="5">
    <location>
        <begin position="110"/>
        <end position="133"/>
    </location>
</feature>
<feature type="transmembrane region" description="Helical" evidence="5">
    <location>
        <begin position="145"/>
        <end position="162"/>
    </location>
</feature>
<dbReference type="PANTHER" id="PTHR43470:SF3">
    <property type="entry name" value="PHOSPHATE TRANSPORT SYSTEM PERMEASE PROTEIN PSTA-RELATED"/>
    <property type="match status" value="1"/>
</dbReference>
<accession>A0A840UUH3</accession>
<keyword evidence="8" id="KW-1185">Reference proteome</keyword>
<evidence type="ECO:0000256" key="3">
    <source>
        <dbReference type="ARBA" id="ARBA00022989"/>
    </source>
</evidence>
<dbReference type="InterPro" id="IPR035906">
    <property type="entry name" value="MetI-like_sf"/>
</dbReference>
<comment type="subcellular location">
    <subcellularLocation>
        <location evidence="1 5">Cell membrane</location>
        <topology evidence="1 5">Multi-pass membrane protein</topology>
    </subcellularLocation>
</comment>